<keyword evidence="3 9" id="KW-0132">Cell division</keyword>
<keyword evidence="5 9" id="KW-0229">DNA integration</keyword>
<comment type="function">
    <text evidence="9">Site-specific tyrosine recombinase, which acts by catalyzing the cutting and rejoining of the recombining DNA molecules. The XerC-XerD complex is essential to convert dimers of the bacterial chromosome into monomers to permit their segregation at cell division. It also contributes to the segregational stability of plasmids.</text>
</comment>
<dbReference type="PATRIC" id="fig|1125779.3.peg.852"/>
<evidence type="ECO:0000256" key="7">
    <source>
        <dbReference type="ARBA" id="ARBA00023172"/>
    </source>
</evidence>
<reference evidence="12 13" key="1">
    <citation type="submission" date="2013-05" db="EMBL/GenBank/DDBJ databases">
        <title>The Genome Sequence of Corynebacterium pyruviciproducens 1773O (ATCC BAA-1742).</title>
        <authorList>
            <consortium name="The Broad Institute Genomics Platform"/>
            <person name="Earl A."/>
            <person name="Ward D."/>
            <person name="Feldgarden M."/>
            <person name="Gevers D."/>
            <person name="Tong J."/>
            <person name="Walker B."/>
            <person name="Young S."/>
            <person name="Zeng Q."/>
            <person name="Gargeya S."/>
            <person name="Fitzgerald M."/>
            <person name="Haas B."/>
            <person name="Abouelleil A."/>
            <person name="Allen A.W."/>
            <person name="Alvarado L."/>
            <person name="Arachchi H.M."/>
            <person name="Berlin A.M."/>
            <person name="Chapman S.B."/>
            <person name="Gainer-Dewar J."/>
            <person name="Goldberg J."/>
            <person name="Griggs A."/>
            <person name="Gujja S."/>
            <person name="Hansen M."/>
            <person name="Howarth C."/>
            <person name="Imamovic A."/>
            <person name="Ireland A."/>
            <person name="Larimer J."/>
            <person name="McCowan C."/>
            <person name="Murphy C."/>
            <person name="Pearson M."/>
            <person name="Poon T.W."/>
            <person name="Priest M."/>
            <person name="Roberts A."/>
            <person name="Saif S."/>
            <person name="Shea T."/>
            <person name="Sisk P."/>
            <person name="Sykes S."/>
            <person name="Wortman J."/>
            <person name="Nusbaum C."/>
            <person name="Birren B."/>
        </authorList>
    </citation>
    <scope>NUCLEOTIDE SEQUENCE [LARGE SCALE GENOMIC DNA]</scope>
    <source>
        <strain evidence="12 13">ATCC BAA-1742</strain>
    </source>
</reference>
<evidence type="ECO:0000256" key="6">
    <source>
        <dbReference type="ARBA" id="ARBA00023125"/>
    </source>
</evidence>
<feature type="active site" evidence="9">
    <location>
        <position position="156"/>
    </location>
</feature>
<sequence>MWVGHYTTGMATPDFDELTEDFCDHLRYNEGKSEATIRGYRADLHSFHQFAGGLENFTLTALRSWLGDAVDKGRARATLARRGASVRKFSTWACIHGYLDRDVAQRLRVPYQSHHLPTVLTGAQAAEMMGNAGSHSEPEFLRDSAILELLYATGMRVAELCSIDVADVSDGQSTVRVTGKGNKQRVVPFGEPARDALDEWLAKGRGHFATKESGDALFLGVRGGRINQRQVRRIVEKAAEITGVDGITPHSLRHTAATHLLEGGADLRAVQEFLGHSSLQTTQKYTHVSGERLKKIYNQAHPRA</sequence>
<dbReference type="InterPro" id="IPR002104">
    <property type="entry name" value="Integrase_catalytic"/>
</dbReference>
<feature type="active site" description="O-(3'-phospho-DNA)-tyrosine intermediate" evidence="9">
    <location>
        <position position="285"/>
    </location>
</feature>
<evidence type="ECO:0000256" key="5">
    <source>
        <dbReference type="ARBA" id="ARBA00022908"/>
    </source>
</evidence>
<feature type="active site" evidence="9">
    <location>
        <position position="250"/>
    </location>
</feature>
<dbReference type="PROSITE" id="PS51898">
    <property type="entry name" value="TYR_RECOMBINASE"/>
    <property type="match status" value="1"/>
</dbReference>
<dbReference type="Proteomes" id="UP000014408">
    <property type="component" value="Unassembled WGS sequence"/>
</dbReference>
<evidence type="ECO:0000256" key="8">
    <source>
        <dbReference type="ARBA" id="ARBA00023306"/>
    </source>
</evidence>
<dbReference type="InterPro" id="IPR013762">
    <property type="entry name" value="Integrase-like_cat_sf"/>
</dbReference>
<gene>
    <name evidence="9" type="primary">xerC</name>
    <name evidence="12" type="ORF">HMPREF1219_00868</name>
</gene>
<comment type="subunit">
    <text evidence="9">Forms a cyclic heterotetrameric complex composed of two molecules of XerC and two molecules of XerD.</text>
</comment>
<dbReference type="Gene3D" id="1.10.443.10">
    <property type="entry name" value="Intergrase catalytic core"/>
    <property type="match status" value="1"/>
</dbReference>
<comment type="similarity">
    <text evidence="9">Belongs to the 'phage' integrase family. XerC subfamily.</text>
</comment>
<evidence type="ECO:0000313" key="12">
    <source>
        <dbReference type="EMBL" id="EPD69923.1"/>
    </source>
</evidence>
<dbReference type="GO" id="GO:0006313">
    <property type="term" value="P:DNA transposition"/>
    <property type="evidence" value="ECO:0007669"/>
    <property type="project" value="UniProtKB-UniRule"/>
</dbReference>
<dbReference type="InterPro" id="IPR011010">
    <property type="entry name" value="DNA_brk_join_enz"/>
</dbReference>
<feature type="active site" evidence="9">
    <location>
        <position position="180"/>
    </location>
</feature>
<feature type="domain" description="Core-binding (CB)" evidence="11">
    <location>
        <begin position="13"/>
        <end position="94"/>
    </location>
</feature>
<keyword evidence="7 9" id="KW-0233">DNA recombination</keyword>
<dbReference type="HOGENOM" id="CLU_027562_9_0_11"/>
<evidence type="ECO:0000313" key="13">
    <source>
        <dbReference type="Proteomes" id="UP000014408"/>
    </source>
</evidence>
<dbReference type="Pfam" id="PF00589">
    <property type="entry name" value="Phage_integrase"/>
    <property type="match status" value="1"/>
</dbReference>
<dbReference type="InterPro" id="IPR010998">
    <property type="entry name" value="Integrase_recombinase_N"/>
</dbReference>
<dbReference type="CDD" id="cd00798">
    <property type="entry name" value="INT_XerDC_C"/>
    <property type="match status" value="1"/>
</dbReference>
<evidence type="ECO:0000256" key="3">
    <source>
        <dbReference type="ARBA" id="ARBA00022618"/>
    </source>
</evidence>
<feature type="active site" evidence="9">
    <location>
        <position position="253"/>
    </location>
</feature>
<comment type="caution">
    <text evidence="12">The sequence shown here is derived from an EMBL/GenBank/DDBJ whole genome shotgun (WGS) entry which is preliminary data.</text>
</comment>
<dbReference type="HAMAP" id="MF_01808">
    <property type="entry name" value="Recomb_XerC_XerD"/>
    <property type="match status" value="1"/>
</dbReference>
<evidence type="ECO:0000259" key="10">
    <source>
        <dbReference type="PROSITE" id="PS51898"/>
    </source>
</evidence>
<dbReference type="EMBL" id="ATBY01000010">
    <property type="protein sequence ID" value="EPD69923.1"/>
    <property type="molecule type" value="Genomic_DNA"/>
</dbReference>
<evidence type="ECO:0000259" key="11">
    <source>
        <dbReference type="PROSITE" id="PS51900"/>
    </source>
</evidence>
<comment type="subcellular location">
    <subcellularLocation>
        <location evidence="1 9">Cytoplasm</location>
    </subcellularLocation>
</comment>
<dbReference type="SUPFAM" id="SSF56349">
    <property type="entry name" value="DNA breaking-rejoining enzymes"/>
    <property type="match status" value="1"/>
</dbReference>
<dbReference type="InterPro" id="IPR004107">
    <property type="entry name" value="Integrase_SAM-like_N"/>
</dbReference>
<accession>S2YZX9</accession>
<dbReference type="AlphaFoldDB" id="S2YZX9"/>
<dbReference type="PANTHER" id="PTHR30349:SF77">
    <property type="entry name" value="TYROSINE RECOMBINASE XERC"/>
    <property type="match status" value="1"/>
</dbReference>
<proteinExistence type="inferred from homology"/>
<keyword evidence="8 9" id="KW-0131">Cell cycle</keyword>
<evidence type="ECO:0000256" key="4">
    <source>
        <dbReference type="ARBA" id="ARBA00022829"/>
    </source>
</evidence>
<dbReference type="GO" id="GO:0005737">
    <property type="term" value="C:cytoplasm"/>
    <property type="evidence" value="ECO:0007669"/>
    <property type="project" value="UniProtKB-SubCell"/>
</dbReference>
<dbReference type="InterPro" id="IPR023009">
    <property type="entry name" value="Tyrosine_recombinase_XerC/XerD"/>
</dbReference>
<dbReference type="GO" id="GO:0009037">
    <property type="term" value="F:tyrosine-based site-specific recombinase activity"/>
    <property type="evidence" value="ECO:0007669"/>
    <property type="project" value="UniProtKB-UniRule"/>
</dbReference>
<dbReference type="PROSITE" id="PS51900">
    <property type="entry name" value="CB"/>
    <property type="match status" value="1"/>
</dbReference>
<dbReference type="GO" id="GO:0003677">
    <property type="term" value="F:DNA binding"/>
    <property type="evidence" value="ECO:0007669"/>
    <property type="project" value="UniProtKB-UniRule"/>
</dbReference>
<keyword evidence="13" id="KW-1185">Reference proteome</keyword>
<keyword evidence="2 9" id="KW-0963">Cytoplasm</keyword>
<feature type="domain" description="Tyr recombinase" evidence="10">
    <location>
        <begin position="115"/>
        <end position="298"/>
    </location>
</feature>
<dbReference type="InterPro" id="IPR044068">
    <property type="entry name" value="CB"/>
</dbReference>
<dbReference type="eggNOG" id="COG4974">
    <property type="taxonomic scope" value="Bacteria"/>
</dbReference>
<name>S2YZX9_9CORY</name>
<evidence type="ECO:0000256" key="2">
    <source>
        <dbReference type="ARBA" id="ARBA00022490"/>
    </source>
</evidence>
<dbReference type="STRING" id="1125779.HMPREF1219_00868"/>
<feature type="active site" evidence="9">
    <location>
        <position position="276"/>
    </location>
</feature>
<dbReference type="Pfam" id="PF02899">
    <property type="entry name" value="Phage_int_SAM_1"/>
    <property type="match status" value="1"/>
</dbReference>
<keyword evidence="4 9" id="KW-0159">Chromosome partition</keyword>
<dbReference type="SUPFAM" id="SSF47823">
    <property type="entry name" value="lambda integrase-like, N-terminal domain"/>
    <property type="match status" value="1"/>
</dbReference>
<protein>
    <recommendedName>
        <fullName evidence="9">Tyrosine recombinase XerC</fullName>
    </recommendedName>
</protein>
<dbReference type="PANTHER" id="PTHR30349">
    <property type="entry name" value="PHAGE INTEGRASE-RELATED"/>
    <property type="match status" value="1"/>
</dbReference>
<dbReference type="InterPro" id="IPR050090">
    <property type="entry name" value="Tyrosine_recombinase_XerCD"/>
</dbReference>
<dbReference type="GO" id="GO:0051301">
    <property type="term" value="P:cell division"/>
    <property type="evidence" value="ECO:0007669"/>
    <property type="project" value="UniProtKB-KW"/>
</dbReference>
<evidence type="ECO:0000256" key="9">
    <source>
        <dbReference type="HAMAP-Rule" id="MF_01808"/>
    </source>
</evidence>
<evidence type="ECO:0000256" key="1">
    <source>
        <dbReference type="ARBA" id="ARBA00004496"/>
    </source>
</evidence>
<keyword evidence="6 9" id="KW-0238">DNA-binding</keyword>
<dbReference type="Gene3D" id="1.10.150.130">
    <property type="match status" value="1"/>
</dbReference>
<organism evidence="12 13">
    <name type="scientific">Corynebacterium pyruviciproducens ATCC BAA-1742</name>
    <dbReference type="NCBI Taxonomy" id="1125779"/>
    <lineage>
        <taxon>Bacteria</taxon>
        <taxon>Bacillati</taxon>
        <taxon>Actinomycetota</taxon>
        <taxon>Actinomycetes</taxon>
        <taxon>Mycobacteriales</taxon>
        <taxon>Corynebacteriaceae</taxon>
        <taxon>Corynebacterium</taxon>
    </lineage>
</organism>
<dbReference type="GO" id="GO:0007059">
    <property type="term" value="P:chromosome segregation"/>
    <property type="evidence" value="ECO:0007669"/>
    <property type="project" value="UniProtKB-UniRule"/>
</dbReference>
<dbReference type="NCBIfam" id="NF001399">
    <property type="entry name" value="PRK00283.1"/>
    <property type="match status" value="1"/>
</dbReference>